<dbReference type="EMBL" id="VLTJ01000042">
    <property type="protein sequence ID" value="TSH88902.1"/>
    <property type="molecule type" value="Genomic_DNA"/>
</dbReference>
<evidence type="ECO:0000256" key="12">
    <source>
        <dbReference type="ARBA" id="ARBA00022989"/>
    </source>
</evidence>
<evidence type="ECO:0000256" key="8">
    <source>
        <dbReference type="ARBA" id="ARBA00022692"/>
    </source>
</evidence>
<keyword evidence="19" id="KW-1185">Reference proteome</keyword>
<dbReference type="Pfam" id="PF02518">
    <property type="entry name" value="HATPase_c"/>
    <property type="match status" value="1"/>
</dbReference>
<dbReference type="PROSITE" id="PS50885">
    <property type="entry name" value="HAMP"/>
    <property type="match status" value="1"/>
</dbReference>
<dbReference type="SUPFAM" id="SSF55874">
    <property type="entry name" value="ATPase domain of HSP90 chaperone/DNA topoisomerase II/histidine kinase"/>
    <property type="match status" value="1"/>
</dbReference>
<keyword evidence="11" id="KW-0067">ATP-binding</keyword>
<dbReference type="PRINTS" id="PR00344">
    <property type="entry name" value="BCTRLSENSOR"/>
</dbReference>
<evidence type="ECO:0000256" key="10">
    <source>
        <dbReference type="ARBA" id="ARBA00022777"/>
    </source>
</evidence>
<evidence type="ECO:0000256" key="4">
    <source>
        <dbReference type="ARBA" id="ARBA00022475"/>
    </source>
</evidence>
<evidence type="ECO:0000256" key="9">
    <source>
        <dbReference type="ARBA" id="ARBA00022741"/>
    </source>
</evidence>
<dbReference type="GO" id="GO:0005886">
    <property type="term" value="C:plasma membrane"/>
    <property type="evidence" value="ECO:0007669"/>
    <property type="project" value="UniProtKB-SubCell"/>
</dbReference>
<evidence type="ECO:0000256" key="13">
    <source>
        <dbReference type="ARBA" id="ARBA00023012"/>
    </source>
</evidence>
<evidence type="ECO:0000256" key="5">
    <source>
        <dbReference type="ARBA" id="ARBA00022519"/>
    </source>
</evidence>
<comment type="subcellular location">
    <subcellularLocation>
        <location evidence="2">Cell inner membrane</location>
        <topology evidence="2">Multi-pass membrane protein</topology>
    </subcellularLocation>
</comment>
<dbReference type="InterPro" id="IPR003594">
    <property type="entry name" value="HATPase_dom"/>
</dbReference>
<dbReference type="InterPro" id="IPR050980">
    <property type="entry name" value="2C_sensor_his_kinase"/>
</dbReference>
<dbReference type="InterPro" id="IPR004358">
    <property type="entry name" value="Sig_transdc_His_kin-like_C"/>
</dbReference>
<keyword evidence="6" id="KW-0597">Phosphoprotein</keyword>
<keyword evidence="13" id="KW-0902">Two-component regulatory system</keyword>
<evidence type="ECO:0000313" key="18">
    <source>
        <dbReference type="EMBL" id="TSH88902.1"/>
    </source>
</evidence>
<dbReference type="CDD" id="cd00082">
    <property type="entry name" value="HisKA"/>
    <property type="match status" value="1"/>
</dbReference>
<dbReference type="OrthoDB" id="9804645at2"/>
<dbReference type="SUPFAM" id="SSF47384">
    <property type="entry name" value="Homodimeric domain of signal transducing histidine kinase"/>
    <property type="match status" value="1"/>
</dbReference>
<keyword evidence="14 15" id="KW-0472">Membrane</keyword>
<evidence type="ECO:0000256" key="14">
    <source>
        <dbReference type="ARBA" id="ARBA00023136"/>
    </source>
</evidence>
<keyword evidence="7" id="KW-0808">Transferase</keyword>
<dbReference type="InterPro" id="IPR036097">
    <property type="entry name" value="HisK_dim/P_sf"/>
</dbReference>
<dbReference type="InterPro" id="IPR003661">
    <property type="entry name" value="HisK_dim/P_dom"/>
</dbReference>
<dbReference type="Pfam" id="PF00672">
    <property type="entry name" value="HAMP"/>
    <property type="match status" value="1"/>
</dbReference>
<feature type="transmembrane region" description="Helical" evidence="15">
    <location>
        <begin position="176"/>
        <end position="196"/>
    </location>
</feature>
<keyword evidence="10" id="KW-0418">Kinase</keyword>
<keyword evidence="4" id="KW-1003">Cell membrane</keyword>
<dbReference type="PANTHER" id="PTHR44936:SF5">
    <property type="entry name" value="SENSOR HISTIDINE KINASE ENVZ"/>
    <property type="match status" value="1"/>
</dbReference>
<evidence type="ECO:0000259" key="16">
    <source>
        <dbReference type="PROSITE" id="PS50109"/>
    </source>
</evidence>
<reference evidence="18 19" key="1">
    <citation type="submission" date="2019-07" db="EMBL/GenBank/DDBJ databases">
        <title>Qingshengfaniella alkalisoli gen. nov., sp. nov., isolated from saline soil.</title>
        <authorList>
            <person name="Xu L."/>
            <person name="Huang X.-X."/>
            <person name="Sun J.-Q."/>
        </authorList>
    </citation>
    <scope>NUCLEOTIDE SEQUENCE [LARGE SCALE GENOMIC DNA]</scope>
    <source>
        <strain evidence="18 19">DSM 27279</strain>
    </source>
</reference>
<evidence type="ECO:0000256" key="15">
    <source>
        <dbReference type="SAM" id="Phobius"/>
    </source>
</evidence>
<proteinExistence type="predicted"/>
<dbReference type="InterPro" id="IPR036890">
    <property type="entry name" value="HATPase_C_sf"/>
</dbReference>
<evidence type="ECO:0000256" key="7">
    <source>
        <dbReference type="ARBA" id="ARBA00022679"/>
    </source>
</evidence>
<dbReference type="AlphaFoldDB" id="A0A556A7M8"/>
<dbReference type="GO" id="GO:0000155">
    <property type="term" value="F:phosphorelay sensor kinase activity"/>
    <property type="evidence" value="ECO:0007669"/>
    <property type="project" value="InterPro"/>
</dbReference>
<evidence type="ECO:0000259" key="17">
    <source>
        <dbReference type="PROSITE" id="PS50885"/>
    </source>
</evidence>
<dbReference type="Gene3D" id="3.30.565.10">
    <property type="entry name" value="Histidine kinase-like ATPase, C-terminal domain"/>
    <property type="match status" value="1"/>
</dbReference>
<keyword evidence="5" id="KW-0997">Cell inner membrane</keyword>
<evidence type="ECO:0000256" key="6">
    <source>
        <dbReference type="ARBA" id="ARBA00022553"/>
    </source>
</evidence>
<accession>A0A556A7M8</accession>
<dbReference type="Gene3D" id="1.10.287.130">
    <property type="match status" value="1"/>
</dbReference>
<feature type="domain" description="HAMP" evidence="17">
    <location>
        <begin position="197"/>
        <end position="248"/>
    </location>
</feature>
<dbReference type="PANTHER" id="PTHR44936">
    <property type="entry name" value="SENSOR PROTEIN CREC"/>
    <property type="match status" value="1"/>
</dbReference>
<dbReference type="Gene3D" id="1.10.8.500">
    <property type="entry name" value="HAMP domain in histidine kinase"/>
    <property type="match status" value="1"/>
</dbReference>
<dbReference type="InterPro" id="IPR003660">
    <property type="entry name" value="HAMP_dom"/>
</dbReference>
<dbReference type="InterPro" id="IPR005467">
    <property type="entry name" value="His_kinase_dom"/>
</dbReference>
<sequence>MRWLPRSISGQLFALWVVAMLLAHLFAVLLLSWWRADDVSVHPLSLRTIEGRVVAAYRAVGRASTAEQLLEDISLPDARFELAGAPAIDTHVMDPRERAVAQDIRARLDLAAELPVHVLFVRVDSVDGVNDPRNWLERAFTGTHAWALDIELRLPDGRWLYSQHWPTLMPAHWGRVLSFSLFVGMLPTALIALLFGRRIMRPLRRLTEASRRVSRGEHVVLAPDGPGGIREITRAFNEMQESLIRFVRGRMQMIAAIGHDLRTPLTSLRIRAELIDDAQLRRDMIQTLDEMSVIVEETLQFAQDDTLQEPPQEVDIDDLLAQVVQAQRLQGRQIAWGRDAGPALVYRCRPVHLKRALNNIVDNAVRYGQATIQRRVDHAARTLRIDVDDVGPGIDPARLEEVFEPFARLDAARSANTGGTGLGLAIARSCVRAHGGDVWLHNRQAGGLRAIIELPL</sequence>
<evidence type="ECO:0000256" key="2">
    <source>
        <dbReference type="ARBA" id="ARBA00004429"/>
    </source>
</evidence>
<feature type="domain" description="Histidine kinase" evidence="16">
    <location>
        <begin position="256"/>
        <end position="456"/>
    </location>
</feature>
<organism evidence="18 19">
    <name type="scientific">Verticiella sediminum</name>
    <dbReference type="NCBI Taxonomy" id="1247510"/>
    <lineage>
        <taxon>Bacteria</taxon>
        <taxon>Pseudomonadati</taxon>
        <taxon>Pseudomonadota</taxon>
        <taxon>Betaproteobacteria</taxon>
        <taxon>Burkholderiales</taxon>
        <taxon>Alcaligenaceae</taxon>
        <taxon>Verticiella</taxon>
    </lineage>
</organism>
<dbReference type="PROSITE" id="PS50109">
    <property type="entry name" value="HIS_KIN"/>
    <property type="match status" value="1"/>
</dbReference>
<dbReference type="SMART" id="SM00387">
    <property type="entry name" value="HATPase_c"/>
    <property type="match status" value="1"/>
</dbReference>
<keyword evidence="12 15" id="KW-1133">Transmembrane helix</keyword>
<comment type="caution">
    <text evidence="18">The sequence shown here is derived from an EMBL/GenBank/DDBJ whole genome shotgun (WGS) entry which is preliminary data.</text>
</comment>
<name>A0A556A7M8_9BURK</name>
<evidence type="ECO:0000256" key="3">
    <source>
        <dbReference type="ARBA" id="ARBA00012438"/>
    </source>
</evidence>
<feature type="transmembrane region" description="Helical" evidence="15">
    <location>
        <begin position="12"/>
        <end position="34"/>
    </location>
</feature>
<keyword evidence="8 15" id="KW-0812">Transmembrane</keyword>
<evidence type="ECO:0000256" key="1">
    <source>
        <dbReference type="ARBA" id="ARBA00000085"/>
    </source>
</evidence>
<dbReference type="CDD" id="cd06225">
    <property type="entry name" value="HAMP"/>
    <property type="match status" value="1"/>
</dbReference>
<dbReference type="SUPFAM" id="SSF158472">
    <property type="entry name" value="HAMP domain-like"/>
    <property type="match status" value="1"/>
</dbReference>
<dbReference type="EC" id="2.7.13.3" evidence="3"/>
<evidence type="ECO:0000256" key="11">
    <source>
        <dbReference type="ARBA" id="ARBA00022840"/>
    </source>
</evidence>
<comment type="catalytic activity">
    <reaction evidence="1">
        <text>ATP + protein L-histidine = ADP + protein N-phospho-L-histidine.</text>
        <dbReference type="EC" id="2.7.13.3"/>
    </reaction>
</comment>
<dbReference type="SMART" id="SM00304">
    <property type="entry name" value="HAMP"/>
    <property type="match status" value="1"/>
</dbReference>
<evidence type="ECO:0000313" key="19">
    <source>
        <dbReference type="Proteomes" id="UP000318405"/>
    </source>
</evidence>
<dbReference type="Proteomes" id="UP000318405">
    <property type="component" value="Unassembled WGS sequence"/>
</dbReference>
<keyword evidence="9" id="KW-0547">Nucleotide-binding</keyword>
<protein>
    <recommendedName>
        <fullName evidence="3">histidine kinase</fullName>
        <ecNumber evidence="3">2.7.13.3</ecNumber>
    </recommendedName>
</protein>
<dbReference type="RefSeq" id="WP_143951018.1">
    <property type="nucleotide sequence ID" value="NZ_BAABMB010000005.1"/>
</dbReference>
<gene>
    <name evidence="18" type="ORF">FOZ76_25035</name>
</gene>
<dbReference type="Pfam" id="PF00512">
    <property type="entry name" value="HisKA"/>
    <property type="match status" value="1"/>
</dbReference>
<dbReference type="GO" id="GO:0005524">
    <property type="term" value="F:ATP binding"/>
    <property type="evidence" value="ECO:0007669"/>
    <property type="project" value="UniProtKB-KW"/>
</dbReference>
<dbReference type="SMART" id="SM00388">
    <property type="entry name" value="HisKA"/>
    <property type="match status" value="1"/>
</dbReference>